<dbReference type="GO" id="GO:1990234">
    <property type="term" value="C:transferase complex"/>
    <property type="evidence" value="ECO:0007669"/>
    <property type="project" value="UniProtKB-ARBA"/>
</dbReference>
<feature type="repeat" description="WD" evidence="3">
    <location>
        <begin position="8"/>
        <end position="49"/>
    </location>
</feature>
<dbReference type="PRINTS" id="PR00320">
    <property type="entry name" value="GPROTEINBRPT"/>
</dbReference>
<gene>
    <name evidence="4" type="ORF">B0H17DRAFT_878358</name>
</gene>
<keyword evidence="1 3" id="KW-0853">WD repeat</keyword>
<dbReference type="Proteomes" id="UP001221757">
    <property type="component" value="Unassembled WGS sequence"/>
</dbReference>
<evidence type="ECO:0000256" key="1">
    <source>
        <dbReference type="ARBA" id="ARBA00022574"/>
    </source>
</evidence>
<dbReference type="PANTHER" id="PTHR22847:SF637">
    <property type="entry name" value="WD REPEAT DOMAIN 5B"/>
    <property type="match status" value="1"/>
</dbReference>
<dbReference type="Gene3D" id="2.130.10.10">
    <property type="entry name" value="YVTN repeat-like/Quinoprotein amine dehydrogenase"/>
    <property type="match status" value="2"/>
</dbReference>
<evidence type="ECO:0000256" key="2">
    <source>
        <dbReference type="ARBA" id="ARBA00022737"/>
    </source>
</evidence>
<feature type="repeat" description="WD" evidence="3">
    <location>
        <begin position="94"/>
        <end position="135"/>
    </location>
</feature>
<keyword evidence="2" id="KW-0677">Repeat</keyword>
<dbReference type="PROSITE" id="PS50294">
    <property type="entry name" value="WD_REPEATS_REGION"/>
    <property type="match status" value="4"/>
</dbReference>
<dbReference type="CDD" id="cd00200">
    <property type="entry name" value="WD40"/>
    <property type="match status" value="1"/>
</dbReference>
<dbReference type="SUPFAM" id="SSF50978">
    <property type="entry name" value="WD40 repeat-like"/>
    <property type="match status" value="1"/>
</dbReference>
<dbReference type="InterPro" id="IPR020472">
    <property type="entry name" value="WD40_PAC1"/>
</dbReference>
<comment type="caution">
    <text evidence="4">The sequence shown here is derived from an EMBL/GenBank/DDBJ whole genome shotgun (WGS) entry which is preliminary data.</text>
</comment>
<dbReference type="EMBL" id="JARKIE010000053">
    <property type="protein sequence ID" value="KAJ7692301.1"/>
    <property type="molecule type" value="Genomic_DNA"/>
</dbReference>
<proteinExistence type="predicted"/>
<keyword evidence="5" id="KW-1185">Reference proteome</keyword>
<feature type="non-terminal residue" evidence="4">
    <location>
        <position position="1"/>
    </location>
</feature>
<protein>
    <submittedName>
        <fullName evidence="4">HET-E</fullName>
    </submittedName>
</protein>
<dbReference type="InterPro" id="IPR036322">
    <property type="entry name" value="WD40_repeat_dom_sf"/>
</dbReference>
<dbReference type="InterPro" id="IPR015943">
    <property type="entry name" value="WD40/YVTN_repeat-like_dom_sf"/>
</dbReference>
<evidence type="ECO:0000313" key="4">
    <source>
        <dbReference type="EMBL" id="KAJ7692301.1"/>
    </source>
</evidence>
<organism evidence="4 5">
    <name type="scientific">Mycena rosella</name>
    <name type="common">Pink bonnet</name>
    <name type="synonym">Agaricus rosellus</name>
    <dbReference type="NCBI Taxonomy" id="1033263"/>
    <lineage>
        <taxon>Eukaryota</taxon>
        <taxon>Fungi</taxon>
        <taxon>Dikarya</taxon>
        <taxon>Basidiomycota</taxon>
        <taxon>Agaricomycotina</taxon>
        <taxon>Agaricomycetes</taxon>
        <taxon>Agaricomycetidae</taxon>
        <taxon>Agaricales</taxon>
        <taxon>Marasmiineae</taxon>
        <taxon>Mycenaceae</taxon>
        <taxon>Mycena</taxon>
    </lineage>
</organism>
<evidence type="ECO:0000256" key="3">
    <source>
        <dbReference type="PROSITE-ProRule" id="PRU00221"/>
    </source>
</evidence>
<name>A0AAD7DI67_MYCRO</name>
<accession>A0AAD7DI67</accession>
<dbReference type="InterPro" id="IPR001680">
    <property type="entry name" value="WD40_rpt"/>
</dbReference>
<dbReference type="InterPro" id="IPR019775">
    <property type="entry name" value="WD40_repeat_CS"/>
</dbReference>
<dbReference type="PROSITE" id="PS50082">
    <property type="entry name" value="WD_REPEATS_2"/>
    <property type="match status" value="4"/>
</dbReference>
<feature type="repeat" description="WD" evidence="3">
    <location>
        <begin position="222"/>
        <end position="263"/>
    </location>
</feature>
<feature type="non-terminal residue" evidence="4">
    <location>
        <position position="278"/>
    </location>
</feature>
<dbReference type="PANTHER" id="PTHR22847">
    <property type="entry name" value="WD40 REPEAT PROTEIN"/>
    <property type="match status" value="1"/>
</dbReference>
<evidence type="ECO:0000313" key="5">
    <source>
        <dbReference type="Proteomes" id="UP001221757"/>
    </source>
</evidence>
<reference evidence="4" key="1">
    <citation type="submission" date="2023-03" db="EMBL/GenBank/DDBJ databases">
        <title>Massive genome expansion in bonnet fungi (Mycena s.s.) driven by repeated elements and novel gene families across ecological guilds.</title>
        <authorList>
            <consortium name="Lawrence Berkeley National Laboratory"/>
            <person name="Harder C.B."/>
            <person name="Miyauchi S."/>
            <person name="Viragh M."/>
            <person name="Kuo A."/>
            <person name="Thoen E."/>
            <person name="Andreopoulos B."/>
            <person name="Lu D."/>
            <person name="Skrede I."/>
            <person name="Drula E."/>
            <person name="Henrissat B."/>
            <person name="Morin E."/>
            <person name="Kohler A."/>
            <person name="Barry K."/>
            <person name="LaButti K."/>
            <person name="Morin E."/>
            <person name="Salamov A."/>
            <person name="Lipzen A."/>
            <person name="Mereny Z."/>
            <person name="Hegedus B."/>
            <person name="Baldrian P."/>
            <person name="Stursova M."/>
            <person name="Weitz H."/>
            <person name="Taylor A."/>
            <person name="Grigoriev I.V."/>
            <person name="Nagy L.G."/>
            <person name="Martin F."/>
            <person name="Kauserud H."/>
        </authorList>
    </citation>
    <scope>NUCLEOTIDE SEQUENCE</scope>
    <source>
        <strain evidence="4">CBHHK067</strain>
    </source>
</reference>
<dbReference type="AlphaFoldDB" id="A0AAD7DI67"/>
<dbReference type="PROSITE" id="PS00678">
    <property type="entry name" value="WD_REPEATS_1"/>
    <property type="match status" value="2"/>
</dbReference>
<sequence length="278" mass="29993">WSPCGIVIDGQSAAFQSVFFSPDGTRIAPGSRDSHVQLWDALSRVHLQTLQGHSAGVTSLAFSRDGTRLLSGSADTCHTVRLWDAASSANLLTFEKHSEWVTSVDFSSDDARVVSGSEDKNIRVWDVTRSAHLKALDGTDGRVLGFSADGTKLACRKIDGNVRVWHLSTGGHLRTLHGDAWGPKFVAFSPNNLYIVAGSGSSAYDYSVVVWGLASSKPIHRLKKHSDIILAVAFPPNGNQMASGSADSTVCLWDISGGMHLRTFKGHVGWVHHLAFSR</sequence>
<dbReference type="Pfam" id="PF00400">
    <property type="entry name" value="WD40"/>
    <property type="match status" value="5"/>
</dbReference>
<feature type="repeat" description="WD" evidence="3">
    <location>
        <begin position="50"/>
        <end position="75"/>
    </location>
</feature>
<dbReference type="SMART" id="SM00320">
    <property type="entry name" value="WD40"/>
    <property type="match status" value="6"/>
</dbReference>